<proteinExistence type="inferred from homology"/>
<dbReference type="OrthoDB" id="9812068at2"/>
<dbReference type="Gene3D" id="3.30.750.44">
    <property type="match status" value="1"/>
</dbReference>
<dbReference type="Gene3D" id="3.90.226.10">
    <property type="entry name" value="2-enoyl-CoA Hydratase, Chain A, domain 1"/>
    <property type="match status" value="1"/>
</dbReference>
<dbReference type="RefSeq" id="WP_077023413.1">
    <property type="nucleotide sequence ID" value="NZ_CP017641.1"/>
</dbReference>
<name>A0A1P8WCD4_9PLAN</name>
<dbReference type="InterPro" id="IPR041489">
    <property type="entry name" value="PDZ_6"/>
</dbReference>
<dbReference type="CDD" id="cd06782">
    <property type="entry name" value="cpPDZ_CPP-like"/>
    <property type="match status" value="1"/>
</dbReference>
<accession>A0A1P8WCD4</accession>
<dbReference type="PROSITE" id="PS51318">
    <property type="entry name" value="TAT"/>
    <property type="match status" value="1"/>
</dbReference>
<dbReference type="Proteomes" id="UP000187735">
    <property type="component" value="Chromosome"/>
</dbReference>
<dbReference type="AlphaFoldDB" id="A0A1P8WCD4"/>
<evidence type="ECO:0000256" key="2">
    <source>
        <dbReference type="ARBA" id="ARBA00022670"/>
    </source>
</evidence>
<dbReference type="GO" id="GO:0006508">
    <property type="term" value="P:proteolysis"/>
    <property type="evidence" value="ECO:0007669"/>
    <property type="project" value="UniProtKB-KW"/>
</dbReference>
<reference evidence="7 8" key="1">
    <citation type="journal article" date="2016" name="Front. Microbiol.">
        <title>Fuerstia marisgermanicae gen. nov., sp. nov., an Unusual Member of the Phylum Planctomycetes from the German Wadden Sea.</title>
        <authorList>
            <person name="Kohn T."/>
            <person name="Heuer A."/>
            <person name="Jogler M."/>
            <person name="Vollmers J."/>
            <person name="Boedeker C."/>
            <person name="Bunk B."/>
            <person name="Rast P."/>
            <person name="Borchert D."/>
            <person name="Glockner I."/>
            <person name="Freese H.M."/>
            <person name="Klenk H.P."/>
            <person name="Overmann J."/>
            <person name="Kaster A.K."/>
            <person name="Rohde M."/>
            <person name="Wiegand S."/>
            <person name="Jogler C."/>
        </authorList>
    </citation>
    <scope>NUCLEOTIDE SEQUENCE [LARGE SCALE GENOMIC DNA]</scope>
    <source>
        <strain evidence="7 8">NH11</strain>
    </source>
</reference>
<dbReference type="GO" id="GO:0008236">
    <property type="term" value="F:serine-type peptidase activity"/>
    <property type="evidence" value="ECO:0007669"/>
    <property type="project" value="UniProtKB-KW"/>
</dbReference>
<dbReference type="InterPro" id="IPR001478">
    <property type="entry name" value="PDZ"/>
</dbReference>
<dbReference type="SUPFAM" id="SSF50156">
    <property type="entry name" value="PDZ domain-like"/>
    <property type="match status" value="1"/>
</dbReference>
<dbReference type="NCBIfam" id="TIGR00225">
    <property type="entry name" value="prc"/>
    <property type="match status" value="1"/>
</dbReference>
<evidence type="ECO:0000256" key="5">
    <source>
        <dbReference type="RuleBase" id="RU004404"/>
    </source>
</evidence>
<dbReference type="EMBL" id="CP017641">
    <property type="protein sequence ID" value="APZ91693.1"/>
    <property type="molecule type" value="Genomic_DNA"/>
</dbReference>
<sequence length="584" mass="64406">MQRTRRTLLQAVLSVAVVLAWTGVPFHTTSAQAEGLANPGDLVNAILGGGTDEPQEFAAVLKPVKAGTWTQADALRVGEAYEQTRQWVNAIKLYEAAMEYAEKQKMPVDGGLEYALRRTRVQFGIDRRYADSSFENDMLAMGRAEALDLLEDVMTRVQLEYVDVVSSTKLVSHGTESLYMALGNDRFLSKHTSANGNQTAAAKRVRERLIRDFWNRPVRSRLEARMLVTEVCDIAQREMGLSSAPVVLEYLFGACNALDDYSNFLTPDRYNDLFGSIQGEFVGIGIEMEGEKGKGMHLVNVLLDSPAEDGGLRPGDYIVEIDGRDCRQLSTDEAAQLLRGVRGSRVHLRFESPEGKQAAATLTRRPVHVKSVTRALILDSENGIGYIRMTGFQNSTADEMDVALRDLEAQGMRSLIWDLRGNPGGLLDTAASVIDRFIDNGVLVSTEGRSADQDQTFRANNFNTRNLPLVLLVDENSASASEIVAGAINDHKRGQIVGRKTYGKWSVQSIVHLPGGTGLKLTTAKFYSPGHHNYAGKGLAPHIDVPLPENVHRTLFRGRTSDEISIDPDVARALEILDRRYTKN</sequence>
<dbReference type="SMART" id="SM00245">
    <property type="entry name" value="TSPc"/>
    <property type="match status" value="1"/>
</dbReference>
<dbReference type="Gene3D" id="2.30.42.10">
    <property type="match status" value="1"/>
</dbReference>
<dbReference type="Pfam" id="PF17820">
    <property type="entry name" value="PDZ_6"/>
    <property type="match status" value="1"/>
</dbReference>
<dbReference type="GO" id="GO:0030288">
    <property type="term" value="C:outer membrane-bounded periplasmic space"/>
    <property type="evidence" value="ECO:0007669"/>
    <property type="project" value="TreeGrafter"/>
</dbReference>
<comment type="similarity">
    <text evidence="1 5">Belongs to the peptidase S41A family.</text>
</comment>
<dbReference type="Pfam" id="PF03572">
    <property type="entry name" value="Peptidase_S41"/>
    <property type="match status" value="1"/>
</dbReference>
<dbReference type="GO" id="GO:0004175">
    <property type="term" value="F:endopeptidase activity"/>
    <property type="evidence" value="ECO:0007669"/>
    <property type="project" value="TreeGrafter"/>
</dbReference>
<evidence type="ECO:0000256" key="3">
    <source>
        <dbReference type="ARBA" id="ARBA00022801"/>
    </source>
</evidence>
<dbReference type="InterPro" id="IPR036034">
    <property type="entry name" value="PDZ_sf"/>
</dbReference>
<evidence type="ECO:0000256" key="4">
    <source>
        <dbReference type="ARBA" id="ARBA00022825"/>
    </source>
</evidence>
<dbReference type="STRING" id="1891926.Fuma_01284"/>
<dbReference type="InterPro" id="IPR006311">
    <property type="entry name" value="TAT_signal"/>
</dbReference>
<dbReference type="GO" id="GO:0007165">
    <property type="term" value="P:signal transduction"/>
    <property type="evidence" value="ECO:0007669"/>
    <property type="project" value="TreeGrafter"/>
</dbReference>
<dbReference type="CDD" id="cd07560">
    <property type="entry name" value="Peptidase_S41_CPP"/>
    <property type="match status" value="1"/>
</dbReference>
<dbReference type="InterPro" id="IPR004447">
    <property type="entry name" value="Peptidase_S41A"/>
</dbReference>
<keyword evidence="4 5" id="KW-0720">Serine protease</keyword>
<dbReference type="PROSITE" id="PS50106">
    <property type="entry name" value="PDZ"/>
    <property type="match status" value="1"/>
</dbReference>
<dbReference type="SUPFAM" id="SSF52096">
    <property type="entry name" value="ClpP/crotonase"/>
    <property type="match status" value="1"/>
</dbReference>
<feature type="domain" description="PDZ" evidence="6">
    <location>
        <begin position="278"/>
        <end position="339"/>
    </location>
</feature>
<keyword evidence="3 5" id="KW-0378">Hydrolase</keyword>
<evidence type="ECO:0000259" key="6">
    <source>
        <dbReference type="PROSITE" id="PS50106"/>
    </source>
</evidence>
<dbReference type="PANTHER" id="PTHR32060">
    <property type="entry name" value="TAIL-SPECIFIC PROTEASE"/>
    <property type="match status" value="1"/>
</dbReference>
<dbReference type="KEGG" id="fmr:Fuma_01284"/>
<dbReference type="InterPro" id="IPR029045">
    <property type="entry name" value="ClpP/crotonase-like_dom_sf"/>
</dbReference>
<evidence type="ECO:0000313" key="7">
    <source>
        <dbReference type="EMBL" id="APZ91693.1"/>
    </source>
</evidence>
<gene>
    <name evidence="7" type="ORF">Fuma_01284</name>
</gene>
<dbReference type="SMART" id="SM00228">
    <property type="entry name" value="PDZ"/>
    <property type="match status" value="1"/>
</dbReference>
<dbReference type="PANTHER" id="PTHR32060:SF30">
    <property type="entry name" value="CARBOXY-TERMINAL PROCESSING PROTEASE CTPA"/>
    <property type="match status" value="1"/>
</dbReference>
<dbReference type="EC" id="3.4.21.-" evidence="7"/>
<evidence type="ECO:0000313" key="8">
    <source>
        <dbReference type="Proteomes" id="UP000187735"/>
    </source>
</evidence>
<keyword evidence="8" id="KW-1185">Reference proteome</keyword>
<organism evidence="7 8">
    <name type="scientific">Fuerstiella marisgermanici</name>
    <dbReference type="NCBI Taxonomy" id="1891926"/>
    <lineage>
        <taxon>Bacteria</taxon>
        <taxon>Pseudomonadati</taxon>
        <taxon>Planctomycetota</taxon>
        <taxon>Planctomycetia</taxon>
        <taxon>Planctomycetales</taxon>
        <taxon>Planctomycetaceae</taxon>
        <taxon>Fuerstiella</taxon>
    </lineage>
</organism>
<dbReference type="InterPro" id="IPR005151">
    <property type="entry name" value="Tail-specific_protease"/>
</dbReference>
<keyword evidence="2 5" id="KW-0645">Protease</keyword>
<protein>
    <submittedName>
        <fullName evidence="7">Putative CtpA-like serine protease</fullName>
        <ecNumber evidence="7">3.4.21.-</ecNumber>
    </submittedName>
</protein>
<evidence type="ECO:0000256" key="1">
    <source>
        <dbReference type="ARBA" id="ARBA00009179"/>
    </source>
</evidence>